<reference evidence="2" key="1">
    <citation type="submission" date="2020-03" db="EMBL/GenBank/DDBJ databases">
        <authorList>
            <person name="Weist P."/>
        </authorList>
    </citation>
    <scope>NUCLEOTIDE SEQUENCE</scope>
</reference>
<dbReference type="AlphaFoldDB" id="A0A9N7VT05"/>
<gene>
    <name evidence="2" type="ORF">PLEPLA_LOCUS42955</name>
</gene>
<protein>
    <submittedName>
        <fullName evidence="2">Uncharacterized protein</fullName>
    </submittedName>
</protein>
<proteinExistence type="predicted"/>
<comment type="caution">
    <text evidence="2">The sequence shown here is derived from an EMBL/GenBank/DDBJ whole genome shotgun (WGS) entry which is preliminary data.</text>
</comment>
<feature type="region of interest" description="Disordered" evidence="1">
    <location>
        <begin position="11"/>
        <end position="48"/>
    </location>
</feature>
<evidence type="ECO:0000313" key="3">
    <source>
        <dbReference type="Proteomes" id="UP001153269"/>
    </source>
</evidence>
<organism evidence="2 3">
    <name type="scientific">Pleuronectes platessa</name>
    <name type="common">European plaice</name>
    <dbReference type="NCBI Taxonomy" id="8262"/>
    <lineage>
        <taxon>Eukaryota</taxon>
        <taxon>Metazoa</taxon>
        <taxon>Chordata</taxon>
        <taxon>Craniata</taxon>
        <taxon>Vertebrata</taxon>
        <taxon>Euteleostomi</taxon>
        <taxon>Actinopterygii</taxon>
        <taxon>Neopterygii</taxon>
        <taxon>Teleostei</taxon>
        <taxon>Neoteleostei</taxon>
        <taxon>Acanthomorphata</taxon>
        <taxon>Carangaria</taxon>
        <taxon>Pleuronectiformes</taxon>
        <taxon>Pleuronectoidei</taxon>
        <taxon>Pleuronectidae</taxon>
        <taxon>Pleuronectes</taxon>
    </lineage>
</organism>
<evidence type="ECO:0000256" key="1">
    <source>
        <dbReference type="SAM" id="MobiDB-lite"/>
    </source>
</evidence>
<feature type="compositionally biased region" description="Low complexity" evidence="1">
    <location>
        <begin position="21"/>
        <end position="35"/>
    </location>
</feature>
<keyword evidence="3" id="KW-1185">Reference proteome</keyword>
<sequence length="204" mass="21607">MAPSAAEVRAFITKPGLPRPSSSSSSSTSSSLSSSFKGCSAGPLSVKRGSDGRTAQLIRLLSTGQRAHPRKTQSRLFFLFFLEIHHAGSANEDTRGRQAGNLPRVLGGGEPEGPALSLGLSAFKSRAAQGELLLWQTCFKTSRSQADERPAGEAEHAGVTPPLRLDKRFNVVPDIIVITQSRILPLVAETVMEGLLGSQKISSG</sequence>
<dbReference type="Proteomes" id="UP001153269">
    <property type="component" value="Unassembled WGS sequence"/>
</dbReference>
<dbReference type="EMBL" id="CADEAL010004243">
    <property type="protein sequence ID" value="CAB1455184.1"/>
    <property type="molecule type" value="Genomic_DNA"/>
</dbReference>
<name>A0A9N7VT05_PLEPL</name>
<accession>A0A9N7VT05</accession>
<evidence type="ECO:0000313" key="2">
    <source>
        <dbReference type="EMBL" id="CAB1455184.1"/>
    </source>
</evidence>